<dbReference type="EMBL" id="BBMT01000002">
    <property type="protein sequence ID" value="GAL32751.1"/>
    <property type="molecule type" value="Genomic_DNA"/>
</dbReference>
<protein>
    <recommendedName>
        <fullName evidence="1">Ferric siderophore reductase C-terminal domain-containing protein</fullName>
    </recommendedName>
</protein>
<proteinExistence type="predicted"/>
<dbReference type="InterPro" id="IPR024726">
    <property type="entry name" value="FhuF_C"/>
</dbReference>
<reference evidence="2 3" key="2">
    <citation type="submission" date="2014-09" db="EMBL/GenBank/DDBJ databases">
        <authorList>
            <consortium name="NBRP consortium"/>
            <person name="Sawabe T."/>
            <person name="Meirelles P."/>
            <person name="Nakanishi M."/>
            <person name="Sayaka M."/>
            <person name="Hattori M."/>
            <person name="Ohkuma M."/>
        </authorList>
    </citation>
    <scope>NUCLEOTIDE SEQUENCE [LARGE SCALE GENOMIC DNA]</scope>
    <source>
        <strain evidence="2 3">JCM 19240</strain>
    </source>
</reference>
<dbReference type="Pfam" id="PF11575">
    <property type="entry name" value="FhuF_C"/>
    <property type="match status" value="1"/>
</dbReference>
<evidence type="ECO:0000313" key="3">
    <source>
        <dbReference type="Proteomes" id="UP000029224"/>
    </source>
</evidence>
<dbReference type="Proteomes" id="UP000029224">
    <property type="component" value="Unassembled WGS sequence"/>
</dbReference>
<comment type="caution">
    <text evidence="2">The sequence shown here is derived from an EMBL/GenBank/DDBJ whole genome shotgun (WGS) entry which is preliminary data.</text>
</comment>
<gene>
    <name evidence="2" type="ORF">JCM19240_6183</name>
</gene>
<name>A0A090SYI1_9VIBR</name>
<dbReference type="GO" id="GO:0051537">
    <property type="term" value="F:2 iron, 2 sulfur cluster binding"/>
    <property type="evidence" value="ECO:0007669"/>
    <property type="project" value="InterPro"/>
</dbReference>
<reference evidence="2 3" key="1">
    <citation type="submission" date="2014-09" db="EMBL/GenBank/DDBJ databases">
        <title>Vibrio maritimus JCM 19240. (C210) whole genome shotgun sequence.</title>
        <authorList>
            <person name="Sawabe T."/>
            <person name="Meirelles P."/>
            <person name="Nakanishi M."/>
            <person name="Sayaka M."/>
            <person name="Hattori M."/>
            <person name="Ohkuma M."/>
        </authorList>
    </citation>
    <scope>NUCLEOTIDE SEQUENCE [LARGE SCALE GENOMIC DNA]</scope>
    <source>
        <strain evidence="2 3">JCM 19240</strain>
    </source>
</reference>
<accession>A0A090SYI1</accession>
<evidence type="ECO:0000313" key="2">
    <source>
        <dbReference type="EMBL" id="GAL32751.1"/>
    </source>
</evidence>
<organism evidence="2 3">
    <name type="scientific">Vibrio maritimus</name>
    <dbReference type="NCBI Taxonomy" id="990268"/>
    <lineage>
        <taxon>Bacteria</taxon>
        <taxon>Pseudomonadati</taxon>
        <taxon>Pseudomonadota</taxon>
        <taxon>Gammaproteobacteria</taxon>
        <taxon>Vibrionales</taxon>
        <taxon>Vibrionaceae</taxon>
        <taxon>Vibrio</taxon>
    </lineage>
</organism>
<keyword evidence="3" id="KW-1185">Reference proteome</keyword>
<evidence type="ECO:0000259" key="1">
    <source>
        <dbReference type="Pfam" id="PF11575"/>
    </source>
</evidence>
<sequence length="155" mass="17705">MSQLRQGVQLSSGLVANFDFLDSKWQTGDQHQRQVIAANELKRLIAQLANQVEGIFRLSPATREKLLADTLMEMLLRGLKHMVASELLPAEHMHPTFAHELQHWQQTLNLPITRFGRLEVDNQGEHYIQRRSCCMHYKRADGGYCQGCPNAPLSK</sequence>
<feature type="domain" description="Ferric siderophore reductase C-terminal" evidence="1">
    <location>
        <begin position="130"/>
        <end position="149"/>
    </location>
</feature>
<dbReference type="AlphaFoldDB" id="A0A090SYI1"/>